<evidence type="ECO:0000313" key="7">
    <source>
        <dbReference type="EMBL" id="MDQ0362849.1"/>
    </source>
</evidence>
<dbReference type="SUPFAM" id="SSF55120">
    <property type="entry name" value="Pseudouridine synthase"/>
    <property type="match status" value="1"/>
</dbReference>
<keyword evidence="4 5" id="KW-0413">Isomerase</keyword>
<feature type="domain" description="Pseudouridine synthase II N-terminal" evidence="6">
    <location>
        <begin position="23"/>
        <end position="167"/>
    </location>
</feature>
<dbReference type="Pfam" id="PF01509">
    <property type="entry name" value="TruB_N"/>
    <property type="match status" value="1"/>
</dbReference>
<sequence>MDGVVVINKPAGMTSHDVVFKLRKILKTKKIGHTGTLDPNATGVLLVLVGKATKILPFIEDIDKEYIATLQLGKRTFTDDIWGDVLEEKEVTIIDDFKDVLSSFQGVITQTPPKVSSIKVNGKKLYEYARKGEEVEIPTRQVEIFETEVLDDKEYKFRVHCSSGTYIRSLCVDIAKKSDNLGCMSSLVRSKVGRFTLEDAQELETLSLDNVMFHPIESMLSHLEFIAYEPIEDIYHGKKVKVKTKEDRICMVNESKCIAVYERLQGDVFKSIRGLW</sequence>
<protein>
    <recommendedName>
        <fullName evidence="5">tRNA pseudouridine synthase B</fullName>
        <ecNumber evidence="5">5.4.99.25</ecNumber>
    </recommendedName>
    <alternativeName>
        <fullName evidence="5">tRNA pseudouridine(55) synthase</fullName>
        <shortName evidence="5">Psi55 synthase</shortName>
    </alternativeName>
    <alternativeName>
        <fullName evidence="5">tRNA pseudouridylate synthase</fullName>
    </alternativeName>
    <alternativeName>
        <fullName evidence="5">tRNA-uridine isomerase</fullName>
    </alternativeName>
</protein>
<dbReference type="GO" id="GO:0160148">
    <property type="term" value="F:tRNA pseudouridine(55) synthase activity"/>
    <property type="evidence" value="ECO:0007669"/>
    <property type="project" value="UniProtKB-EC"/>
</dbReference>
<dbReference type="InterPro" id="IPR014780">
    <property type="entry name" value="tRNA_psdUridine_synth_TruB"/>
</dbReference>
<dbReference type="InterPro" id="IPR002501">
    <property type="entry name" value="PsdUridine_synth_N"/>
</dbReference>
<dbReference type="PANTHER" id="PTHR13767">
    <property type="entry name" value="TRNA-PSEUDOURIDINE SYNTHASE"/>
    <property type="match status" value="1"/>
</dbReference>
<dbReference type="Gene3D" id="3.30.2350.10">
    <property type="entry name" value="Pseudouridine synthase"/>
    <property type="match status" value="1"/>
</dbReference>
<dbReference type="CDD" id="cd02573">
    <property type="entry name" value="PseudoU_synth_EcTruB"/>
    <property type="match status" value="1"/>
</dbReference>
<reference evidence="7 8" key="1">
    <citation type="submission" date="2023-07" db="EMBL/GenBank/DDBJ databases">
        <title>Genomic Encyclopedia of Type Strains, Phase IV (KMG-IV): sequencing the most valuable type-strain genomes for metagenomic binning, comparative biology and taxonomic classification.</title>
        <authorList>
            <person name="Goeker M."/>
        </authorList>
    </citation>
    <scope>NUCLEOTIDE SEQUENCE [LARGE SCALE GENOMIC DNA]</scope>
    <source>
        <strain evidence="7 8">DSM 16784</strain>
    </source>
</reference>
<dbReference type="NCBIfam" id="TIGR00431">
    <property type="entry name" value="TruB"/>
    <property type="match status" value="1"/>
</dbReference>
<name>A0ABU0E7G8_9FIRM</name>
<evidence type="ECO:0000256" key="1">
    <source>
        <dbReference type="ARBA" id="ARBA00000385"/>
    </source>
</evidence>
<evidence type="ECO:0000256" key="2">
    <source>
        <dbReference type="ARBA" id="ARBA00005642"/>
    </source>
</evidence>
<dbReference type="PANTHER" id="PTHR13767:SF2">
    <property type="entry name" value="PSEUDOURIDYLATE SYNTHASE TRUB1"/>
    <property type="match status" value="1"/>
</dbReference>
<gene>
    <name evidence="5" type="primary">truB</name>
    <name evidence="7" type="ORF">J2S15_003610</name>
</gene>
<comment type="catalytic activity">
    <reaction evidence="1 5">
        <text>uridine(55) in tRNA = pseudouridine(55) in tRNA</text>
        <dbReference type="Rhea" id="RHEA:42532"/>
        <dbReference type="Rhea" id="RHEA-COMP:10101"/>
        <dbReference type="Rhea" id="RHEA-COMP:10102"/>
        <dbReference type="ChEBI" id="CHEBI:65314"/>
        <dbReference type="ChEBI" id="CHEBI:65315"/>
        <dbReference type="EC" id="5.4.99.25"/>
    </reaction>
</comment>
<proteinExistence type="inferred from homology"/>
<comment type="caution">
    <text evidence="7">The sequence shown here is derived from an EMBL/GenBank/DDBJ whole genome shotgun (WGS) entry which is preliminary data.</text>
</comment>
<dbReference type="InterPro" id="IPR020103">
    <property type="entry name" value="PsdUridine_synth_cat_dom_sf"/>
</dbReference>
<organism evidence="7 8">
    <name type="scientific">Breznakia pachnodae</name>
    <dbReference type="NCBI Taxonomy" id="265178"/>
    <lineage>
        <taxon>Bacteria</taxon>
        <taxon>Bacillati</taxon>
        <taxon>Bacillota</taxon>
        <taxon>Erysipelotrichia</taxon>
        <taxon>Erysipelotrichales</taxon>
        <taxon>Erysipelotrichaceae</taxon>
        <taxon>Breznakia</taxon>
    </lineage>
</organism>
<comment type="similarity">
    <text evidence="2 5">Belongs to the pseudouridine synthase TruB family. Type 1 subfamily.</text>
</comment>
<dbReference type="Proteomes" id="UP001230220">
    <property type="component" value="Unassembled WGS sequence"/>
</dbReference>
<keyword evidence="3 5" id="KW-0819">tRNA processing</keyword>
<dbReference type="RefSeq" id="WP_307410975.1">
    <property type="nucleotide sequence ID" value="NZ_JAUSUR010000008.1"/>
</dbReference>
<dbReference type="HAMAP" id="MF_01080">
    <property type="entry name" value="TruB_bact"/>
    <property type="match status" value="1"/>
</dbReference>
<evidence type="ECO:0000256" key="5">
    <source>
        <dbReference type="HAMAP-Rule" id="MF_01080"/>
    </source>
</evidence>
<dbReference type="EC" id="5.4.99.25" evidence="5"/>
<evidence type="ECO:0000313" key="8">
    <source>
        <dbReference type="Proteomes" id="UP001230220"/>
    </source>
</evidence>
<evidence type="ECO:0000259" key="6">
    <source>
        <dbReference type="Pfam" id="PF01509"/>
    </source>
</evidence>
<dbReference type="EMBL" id="JAUSUR010000008">
    <property type="protein sequence ID" value="MDQ0362849.1"/>
    <property type="molecule type" value="Genomic_DNA"/>
</dbReference>
<evidence type="ECO:0000256" key="4">
    <source>
        <dbReference type="ARBA" id="ARBA00023235"/>
    </source>
</evidence>
<comment type="function">
    <text evidence="5">Responsible for synthesis of pseudouridine from uracil-55 in the psi GC loop of transfer RNAs.</text>
</comment>
<accession>A0ABU0E7G8</accession>
<evidence type="ECO:0000256" key="3">
    <source>
        <dbReference type="ARBA" id="ARBA00022694"/>
    </source>
</evidence>
<feature type="active site" description="Nucleophile" evidence="5">
    <location>
        <position position="38"/>
    </location>
</feature>
<keyword evidence="8" id="KW-1185">Reference proteome</keyword>